<proteinExistence type="predicted"/>
<dbReference type="PANTHER" id="PTHR48064">
    <property type="entry name" value="OS01G0750400 PROTEIN"/>
    <property type="match status" value="1"/>
</dbReference>
<evidence type="ECO:0000256" key="2">
    <source>
        <dbReference type="SAM" id="MobiDB-lite"/>
    </source>
</evidence>
<reference evidence="4" key="1">
    <citation type="journal article" date="2021" name="Sci. Rep.">
        <title>Diploid genomic architecture of Nitzschia inconspicua, an elite biomass production diatom.</title>
        <authorList>
            <person name="Oliver A."/>
            <person name="Podell S."/>
            <person name="Pinowska A."/>
            <person name="Traller J.C."/>
            <person name="Smith S.R."/>
            <person name="McClure R."/>
            <person name="Beliaev A."/>
            <person name="Bohutskyi P."/>
            <person name="Hill E.A."/>
            <person name="Rabines A."/>
            <person name="Zheng H."/>
            <person name="Allen L.Z."/>
            <person name="Kuo A."/>
            <person name="Grigoriev I.V."/>
            <person name="Allen A.E."/>
            <person name="Hazlebeck D."/>
            <person name="Allen E.E."/>
        </authorList>
    </citation>
    <scope>NUCLEOTIDE SEQUENCE</scope>
    <source>
        <strain evidence="4">Hildebrandi</strain>
    </source>
</reference>
<keyword evidence="1" id="KW-0175">Coiled coil</keyword>
<dbReference type="OrthoDB" id="1724816at2759"/>
<comment type="caution">
    <text evidence="4">The sequence shown here is derived from an EMBL/GenBank/DDBJ whole genome shotgun (WGS) entry which is preliminary data.</text>
</comment>
<dbReference type="PANTHER" id="PTHR48064:SF6">
    <property type="entry name" value="RECEPTOR-LIKE PROTEIN KINASE 2"/>
    <property type="match status" value="1"/>
</dbReference>
<evidence type="ECO:0000313" key="4">
    <source>
        <dbReference type="EMBL" id="KAG7343128.1"/>
    </source>
</evidence>
<feature type="compositionally biased region" description="Basic and acidic residues" evidence="2">
    <location>
        <begin position="1"/>
        <end position="13"/>
    </location>
</feature>
<feature type="compositionally biased region" description="Low complexity" evidence="2">
    <location>
        <begin position="279"/>
        <end position="291"/>
    </location>
</feature>
<keyword evidence="3" id="KW-0472">Membrane</keyword>
<accession>A0A9K3KHU2</accession>
<reference evidence="4" key="2">
    <citation type="submission" date="2021-04" db="EMBL/GenBank/DDBJ databases">
        <authorList>
            <person name="Podell S."/>
        </authorList>
    </citation>
    <scope>NUCLEOTIDE SEQUENCE</scope>
    <source>
        <strain evidence="4">Hildebrandi</strain>
    </source>
</reference>
<dbReference type="AlphaFoldDB" id="A0A9K3KHU2"/>
<keyword evidence="3" id="KW-1133">Transmembrane helix</keyword>
<name>A0A9K3KHU2_9STRA</name>
<evidence type="ECO:0000313" key="5">
    <source>
        <dbReference type="Proteomes" id="UP000693970"/>
    </source>
</evidence>
<feature type="compositionally biased region" description="Basic residues" evidence="2">
    <location>
        <begin position="124"/>
        <end position="133"/>
    </location>
</feature>
<keyword evidence="5" id="KW-1185">Reference proteome</keyword>
<gene>
    <name evidence="4" type="ORF">IV203_021073</name>
</gene>
<feature type="compositionally biased region" description="Low complexity" evidence="2">
    <location>
        <begin position="104"/>
        <end position="121"/>
    </location>
</feature>
<organism evidence="4 5">
    <name type="scientific">Nitzschia inconspicua</name>
    <dbReference type="NCBI Taxonomy" id="303405"/>
    <lineage>
        <taxon>Eukaryota</taxon>
        <taxon>Sar</taxon>
        <taxon>Stramenopiles</taxon>
        <taxon>Ochrophyta</taxon>
        <taxon>Bacillariophyta</taxon>
        <taxon>Bacillariophyceae</taxon>
        <taxon>Bacillariophycidae</taxon>
        <taxon>Bacillariales</taxon>
        <taxon>Bacillariaceae</taxon>
        <taxon>Nitzschia</taxon>
    </lineage>
</organism>
<dbReference type="EMBL" id="JAGRRH010000024">
    <property type="protein sequence ID" value="KAG7343128.1"/>
    <property type="molecule type" value="Genomic_DNA"/>
</dbReference>
<dbReference type="Pfam" id="PF00560">
    <property type="entry name" value="LRR_1"/>
    <property type="match status" value="2"/>
</dbReference>
<dbReference type="InterPro" id="IPR053038">
    <property type="entry name" value="RLP_Defense"/>
</dbReference>
<evidence type="ECO:0000256" key="1">
    <source>
        <dbReference type="SAM" id="Coils"/>
    </source>
</evidence>
<feature type="compositionally biased region" description="Basic and acidic residues" evidence="2">
    <location>
        <begin position="317"/>
        <end position="328"/>
    </location>
</feature>
<protein>
    <submittedName>
        <fullName evidence="4">Two component regulator</fullName>
    </submittedName>
</protein>
<feature type="coiled-coil region" evidence="1">
    <location>
        <begin position="355"/>
        <end position="384"/>
    </location>
</feature>
<feature type="transmembrane region" description="Helical" evidence="3">
    <location>
        <begin position="422"/>
        <end position="444"/>
    </location>
</feature>
<feature type="region of interest" description="Disordered" evidence="2">
    <location>
        <begin position="1"/>
        <end position="340"/>
    </location>
</feature>
<dbReference type="Proteomes" id="UP000693970">
    <property type="component" value="Unassembled WGS sequence"/>
</dbReference>
<feature type="compositionally biased region" description="Basic and acidic residues" evidence="2">
    <location>
        <begin position="228"/>
        <end position="245"/>
    </location>
</feature>
<feature type="compositionally biased region" description="Low complexity" evidence="2">
    <location>
        <begin position="212"/>
        <end position="225"/>
    </location>
</feature>
<sequence length="840" mass="92602">MSSSLDKKLDREKKKSPKSSLKASLRVEDDEQSVRQLQSLKPPPRTTDCIDDTKKITPKSKKHSSAPELELEKPSPEIAATESEAAWQQPPLESSESSRRRSNRNVNSCVNDNNDNQSKSPSPRPRRVGRRSKDRGDPDSPTKKKRRPVKSWSSLRDAMENHCNSTSDITAHENNSEQQTQRQDPAPSPPNTESRTPHKPSIETSRCLVNETTEQGKTTATSTTTDARNQKDSMHPENVRMREEQISSPLMGENGINKDDGDQSSEMKPSASPGAFHVSPSGGDSNNNGDAGLDEKMGEKVGVTTAHVAPVFAAPVEQRRDNGPEKQQRQKRSSLPALSNVGTSIPIAAEVVPDQDELERRMEEEMQERLRREVEKRLQQERERQVFAEAVYVEEGSKRSRSGENPSVDESLTAAAQKRKKVIIIGGVIIGVVVLLAAIIGGIVSNKNKNADSTKAPTIETTDRYKAMVDTIGTLVASDPTIFFTDMESPQYKAMNWISNEDSWISPDRTPEMLVDRYSLAVLYFSTGGPKWKQQFTFLQPTSICTWNGGSSVWASNASWFEGAGIYCGSDEVVQEIWLGTLPTEIFSIHNLTLFDIVYAQGVAGSIPTEIGLATNLEILQLGGNGFDGLIPEELYQLTLLTHLDLFECAFSGPISTSIAKLSNLNSLDLSVNRFLGSLPEELYTLTQLTTLLLFSNLFTGNISPEIGNMSEKLGEFDFGDNTFDGTLPTELGNLQNLYAIWLEDNQFTGTVPSEIGSLPFLETFSIFDNPGLGGQFPTSFQTGGKLSDVRLQNTNVWGVEQAFCSRDYPIDNLTADCLVQVECTCCTMCCVDGRQCRGM</sequence>
<evidence type="ECO:0000256" key="3">
    <source>
        <dbReference type="SAM" id="Phobius"/>
    </source>
</evidence>
<dbReference type="InterPro" id="IPR001611">
    <property type="entry name" value="Leu-rich_rpt"/>
</dbReference>
<keyword evidence="3" id="KW-0812">Transmembrane</keyword>